<sequence length="510" mass="58664">MTHYPSTVVIDLSFTGKLNQLEGEPSRDSEHPSPLIHVLDDYSLLHIFSLYRPAVLDETEVDNDQILEGGEWYRERWWYELVQVCRRWRHIVFESASHLRLSLVCARGTPVADMLAHSPPLPLVIDHLDQNHDITAEDHDEEGIILALQHRDRVRRVRLRKSIPILQKIINALDGEFPILEYLYIRYRKFLRPMAEHNVSFNLPETFRAPHLRHLLLRNFDIPIESPLLTTMGNLITLSLSTIPPSAYFHPNALLQRLSLMPQLETLGITFHNYYPSRDVERQLMHMPIMMRVTFPNLRWLAFQGASAYLEALLPWVTIPLLEKIQVYFFNQLTYSIPHLQQFMSTAGNLRPKTATLTFGKDYLHVKAYPHKGTRISTLSMLLSGRHLDWQVASTAQVFHTLGTVFSAVEHLTLESDRHFMSSEWNNEADPTQWRDLLGAFGNVKTLQVGYGLVEQLSRALQPGEGESPTELLTKLQELSYFSIGASHNEFTLFVDACQKAGRPITMVCS</sequence>
<dbReference type="Proteomes" id="UP000759537">
    <property type="component" value="Unassembled WGS sequence"/>
</dbReference>
<proteinExistence type="predicted"/>
<dbReference type="SUPFAM" id="SSF52047">
    <property type="entry name" value="RNI-like"/>
    <property type="match status" value="1"/>
</dbReference>
<organism evidence="1 2">
    <name type="scientific">Russula ochroleuca</name>
    <dbReference type="NCBI Taxonomy" id="152965"/>
    <lineage>
        <taxon>Eukaryota</taxon>
        <taxon>Fungi</taxon>
        <taxon>Dikarya</taxon>
        <taxon>Basidiomycota</taxon>
        <taxon>Agaricomycotina</taxon>
        <taxon>Agaricomycetes</taxon>
        <taxon>Russulales</taxon>
        <taxon>Russulaceae</taxon>
        <taxon>Russula</taxon>
    </lineage>
</organism>
<reference evidence="1" key="2">
    <citation type="journal article" date="2020" name="Nat. Commun.">
        <title>Large-scale genome sequencing of mycorrhizal fungi provides insights into the early evolution of symbiotic traits.</title>
        <authorList>
            <person name="Miyauchi S."/>
            <person name="Kiss E."/>
            <person name="Kuo A."/>
            <person name="Drula E."/>
            <person name="Kohler A."/>
            <person name="Sanchez-Garcia M."/>
            <person name="Morin E."/>
            <person name="Andreopoulos B."/>
            <person name="Barry K.W."/>
            <person name="Bonito G."/>
            <person name="Buee M."/>
            <person name="Carver A."/>
            <person name="Chen C."/>
            <person name="Cichocki N."/>
            <person name="Clum A."/>
            <person name="Culley D."/>
            <person name="Crous P.W."/>
            <person name="Fauchery L."/>
            <person name="Girlanda M."/>
            <person name="Hayes R.D."/>
            <person name="Keri Z."/>
            <person name="LaButti K."/>
            <person name="Lipzen A."/>
            <person name="Lombard V."/>
            <person name="Magnuson J."/>
            <person name="Maillard F."/>
            <person name="Murat C."/>
            <person name="Nolan M."/>
            <person name="Ohm R.A."/>
            <person name="Pangilinan J."/>
            <person name="Pereira M.F."/>
            <person name="Perotto S."/>
            <person name="Peter M."/>
            <person name="Pfister S."/>
            <person name="Riley R."/>
            <person name="Sitrit Y."/>
            <person name="Stielow J.B."/>
            <person name="Szollosi G."/>
            <person name="Zifcakova L."/>
            <person name="Stursova M."/>
            <person name="Spatafora J.W."/>
            <person name="Tedersoo L."/>
            <person name="Vaario L.M."/>
            <person name="Yamada A."/>
            <person name="Yan M."/>
            <person name="Wang P."/>
            <person name="Xu J."/>
            <person name="Bruns T."/>
            <person name="Baldrian P."/>
            <person name="Vilgalys R."/>
            <person name="Dunand C."/>
            <person name="Henrissat B."/>
            <person name="Grigoriev I.V."/>
            <person name="Hibbett D."/>
            <person name="Nagy L.G."/>
            <person name="Martin F.M."/>
        </authorList>
    </citation>
    <scope>NUCLEOTIDE SEQUENCE</scope>
    <source>
        <strain evidence="1">Prilba</strain>
    </source>
</reference>
<evidence type="ECO:0000313" key="2">
    <source>
        <dbReference type="Proteomes" id="UP000759537"/>
    </source>
</evidence>
<comment type="caution">
    <text evidence="1">The sequence shown here is derived from an EMBL/GenBank/DDBJ whole genome shotgun (WGS) entry which is preliminary data.</text>
</comment>
<reference evidence="1" key="1">
    <citation type="submission" date="2019-10" db="EMBL/GenBank/DDBJ databases">
        <authorList>
            <consortium name="DOE Joint Genome Institute"/>
            <person name="Kuo A."/>
            <person name="Miyauchi S."/>
            <person name="Kiss E."/>
            <person name="Drula E."/>
            <person name="Kohler A."/>
            <person name="Sanchez-Garcia M."/>
            <person name="Andreopoulos B."/>
            <person name="Barry K.W."/>
            <person name="Bonito G."/>
            <person name="Buee M."/>
            <person name="Carver A."/>
            <person name="Chen C."/>
            <person name="Cichocki N."/>
            <person name="Clum A."/>
            <person name="Culley D."/>
            <person name="Crous P.W."/>
            <person name="Fauchery L."/>
            <person name="Girlanda M."/>
            <person name="Hayes R."/>
            <person name="Keri Z."/>
            <person name="LaButti K."/>
            <person name="Lipzen A."/>
            <person name="Lombard V."/>
            <person name="Magnuson J."/>
            <person name="Maillard F."/>
            <person name="Morin E."/>
            <person name="Murat C."/>
            <person name="Nolan M."/>
            <person name="Ohm R."/>
            <person name="Pangilinan J."/>
            <person name="Pereira M."/>
            <person name="Perotto S."/>
            <person name="Peter M."/>
            <person name="Riley R."/>
            <person name="Sitrit Y."/>
            <person name="Stielow B."/>
            <person name="Szollosi G."/>
            <person name="Zifcakova L."/>
            <person name="Stursova M."/>
            <person name="Spatafora J.W."/>
            <person name="Tedersoo L."/>
            <person name="Vaario L.-M."/>
            <person name="Yamada A."/>
            <person name="Yan M."/>
            <person name="Wang P."/>
            <person name="Xu J."/>
            <person name="Bruns T."/>
            <person name="Baldrian P."/>
            <person name="Vilgalys R."/>
            <person name="Henrissat B."/>
            <person name="Grigoriev I.V."/>
            <person name="Hibbett D."/>
            <person name="Nagy L.G."/>
            <person name="Martin F.M."/>
        </authorList>
    </citation>
    <scope>NUCLEOTIDE SEQUENCE</scope>
    <source>
        <strain evidence="1">Prilba</strain>
    </source>
</reference>
<evidence type="ECO:0000313" key="1">
    <source>
        <dbReference type="EMBL" id="KAF8468669.1"/>
    </source>
</evidence>
<dbReference type="EMBL" id="WHVB01000030">
    <property type="protein sequence ID" value="KAF8468669.1"/>
    <property type="molecule type" value="Genomic_DNA"/>
</dbReference>
<dbReference type="AlphaFoldDB" id="A0A9P5JY99"/>
<protein>
    <submittedName>
        <fullName evidence="1">Uncharacterized protein</fullName>
    </submittedName>
</protein>
<name>A0A9P5JY99_9AGAM</name>
<dbReference type="OrthoDB" id="3203181at2759"/>
<keyword evidence="2" id="KW-1185">Reference proteome</keyword>
<accession>A0A9P5JY99</accession>
<gene>
    <name evidence="1" type="ORF">DFH94DRAFT_697471</name>
</gene>